<evidence type="ECO:0000256" key="2">
    <source>
        <dbReference type="ARBA" id="ARBA00022898"/>
    </source>
</evidence>
<dbReference type="EMBL" id="VBRC01000002">
    <property type="protein sequence ID" value="TLK30824.1"/>
    <property type="molecule type" value="Genomic_DNA"/>
</dbReference>
<keyword evidence="10" id="KW-1185">Reference proteome</keyword>
<proteinExistence type="inferred from homology"/>
<dbReference type="Proteomes" id="UP000308000">
    <property type="component" value="Unassembled WGS sequence"/>
</dbReference>
<dbReference type="CDD" id="cd07377">
    <property type="entry name" value="WHTH_GntR"/>
    <property type="match status" value="1"/>
</dbReference>
<dbReference type="Gene3D" id="1.10.10.10">
    <property type="entry name" value="Winged helix-like DNA-binding domain superfamily/Winged helix DNA-binding domain"/>
    <property type="match status" value="1"/>
</dbReference>
<dbReference type="GO" id="GO:0003700">
    <property type="term" value="F:DNA-binding transcription factor activity"/>
    <property type="evidence" value="ECO:0007669"/>
    <property type="project" value="InterPro"/>
</dbReference>
<dbReference type="InterPro" id="IPR015422">
    <property type="entry name" value="PyrdxlP-dep_Trfase_small"/>
</dbReference>
<evidence type="ECO:0000256" key="1">
    <source>
        <dbReference type="ARBA" id="ARBA00005384"/>
    </source>
</evidence>
<gene>
    <name evidence="8" type="ORF">FCS05_03465</name>
    <name evidence="7" type="ORF">HNQ10_000624</name>
</gene>
<dbReference type="InterPro" id="IPR051446">
    <property type="entry name" value="HTH_trans_reg/aminotransferase"/>
</dbReference>
<keyword evidence="8" id="KW-0808">Transferase</keyword>
<evidence type="ECO:0000256" key="4">
    <source>
        <dbReference type="ARBA" id="ARBA00023125"/>
    </source>
</evidence>
<reference evidence="8 9" key="1">
    <citation type="submission" date="2019-04" db="EMBL/GenBank/DDBJ databases">
        <title>Deinococcus metalilatus MA1002 mutant No.5.</title>
        <authorList>
            <person name="Park W."/>
            <person name="Park C."/>
        </authorList>
    </citation>
    <scope>NUCLEOTIDE SEQUENCE [LARGE SCALE GENOMIC DNA]</scope>
    <source>
        <strain evidence="8 9">MA1002-m5</strain>
    </source>
</reference>
<dbReference type="InterPro" id="IPR004839">
    <property type="entry name" value="Aminotransferase_I/II_large"/>
</dbReference>
<dbReference type="PANTHER" id="PTHR46577">
    <property type="entry name" value="HTH-TYPE TRANSCRIPTIONAL REGULATORY PROTEIN GABR"/>
    <property type="match status" value="1"/>
</dbReference>
<comment type="similarity">
    <text evidence="1">In the C-terminal section; belongs to the class-I pyridoxal-phosphate-dependent aminotransferase family.</text>
</comment>
<dbReference type="Gene3D" id="3.90.1150.10">
    <property type="entry name" value="Aspartate Aminotransferase, domain 1"/>
    <property type="match status" value="1"/>
</dbReference>
<evidence type="ECO:0000259" key="6">
    <source>
        <dbReference type="PROSITE" id="PS50949"/>
    </source>
</evidence>
<evidence type="ECO:0000313" key="7">
    <source>
        <dbReference type="EMBL" id="MBB5293811.1"/>
    </source>
</evidence>
<dbReference type="Gene3D" id="3.40.640.10">
    <property type="entry name" value="Type I PLP-dependent aspartate aminotransferase-like (Major domain)"/>
    <property type="match status" value="1"/>
</dbReference>
<organism evidence="8 9">
    <name type="scientific">Deinococcus metallilatus</name>
    <dbReference type="NCBI Taxonomy" id="1211322"/>
    <lineage>
        <taxon>Bacteria</taxon>
        <taxon>Thermotogati</taxon>
        <taxon>Deinococcota</taxon>
        <taxon>Deinococci</taxon>
        <taxon>Deinococcales</taxon>
        <taxon>Deinococcaceae</taxon>
        <taxon>Deinococcus</taxon>
    </lineage>
</organism>
<evidence type="ECO:0000313" key="10">
    <source>
        <dbReference type="Proteomes" id="UP000536909"/>
    </source>
</evidence>
<dbReference type="InterPro" id="IPR000524">
    <property type="entry name" value="Tscrpt_reg_HTH_GntR"/>
</dbReference>
<dbReference type="GO" id="GO:0008483">
    <property type="term" value="F:transaminase activity"/>
    <property type="evidence" value="ECO:0007669"/>
    <property type="project" value="UniProtKB-KW"/>
</dbReference>
<dbReference type="InterPro" id="IPR036390">
    <property type="entry name" value="WH_DNA-bd_sf"/>
</dbReference>
<dbReference type="AlphaFoldDB" id="A0AAJ5F597"/>
<dbReference type="SMART" id="SM00345">
    <property type="entry name" value="HTH_GNTR"/>
    <property type="match status" value="1"/>
</dbReference>
<dbReference type="SUPFAM" id="SSF46785">
    <property type="entry name" value="Winged helix' DNA-binding domain"/>
    <property type="match status" value="1"/>
</dbReference>
<dbReference type="RefSeq" id="WP_103128212.1">
    <property type="nucleotide sequence ID" value="NZ_BSUI01000040.1"/>
</dbReference>
<dbReference type="InterPro" id="IPR015424">
    <property type="entry name" value="PyrdxlP-dep_Trfase"/>
</dbReference>
<name>A0AAJ5F597_9DEIO</name>
<keyword evidence="8" id="KW-0032">Aminotransferase</keyword>
<dbReference type="Pfam" id="PF00155">
    <property type="entry name" value="Aminotran_1_2"/>
    <property type="match status" value="1"/>
</dbReference>
<protein>
    <submittedName>
        <fullName evidence="7">DNA-binding transcriptional MocR family regulator</fullName>
    </submittedName>
    <submittedName>
        <fullName evidence="8">PLP-dependent aminotransferase family protein</fullName>
    </submittedName>
</protein>
<evidence type="ECO:0000256" key="5">
    <source>
        <dbReference type="ARBA" id="ARBA00023163"/>
    </source>
</evidence>
<keyword evidence="5" id="KW-0804">Transcription</keyword>
<comment type="caution">
    <text evidence="8">The sequence shown here is derived from an EMBL/GenBank/DDBJ whole genome shotgun (WGS) entry which is preliminary data.</text>
</comment>
<dbReference type="PROSITE" id="PS50949">
    <property type="entry name" value="HTH_GNTR"/>
    <property type="match status" value="1"/>
</dbReference>
<dbReference type="InterPro" id="IPR036388">
    <property type="entry name" value="WH-like_DNA-bd_sf"/>
</dbReference>
<evidence type="ECO:0000313" key="9">
    <source>
        <dbReference type="Proteomes" id="UP000308000"/>
    </source>
</evidence>
<reference evidence="7 10" key="2">
    <citation type="submission" date="2020-08" db="EMBL/GenBank/DDBJ databases">
        <title>Genomic Encyclopedia of Type Strains, Phase IV (KMG-IV): sequencing the most valuable type-strain genomes for metagenomic binning, comparative biology and taxonomic classification.</title>
        <authorList>
            <person name="Goeker M."/>
        </authorList>
    </citation>
    <scope>NUCLEOTIDE SEQUENCE [LARGE SCALE GENOMIC DNA]</scope>
    <source>
        <strain evidence="7 10">DSM 105434</strain>
    </source>
</reference>
<dbReference type="InterPro" id="IPR015421">
    <property type="entry name" value="PyrdxlP-dep_Trfase_major"/>
</dbReference>
<keyword evidence="4 7" id="KW-0238">DNA-binding</keyword>
<dbReference type="CDD" id="cd00609">
    <property type="entry name" value="AAT_like"/>
    <property type="match status" value="1"/>
</dbReference>
<keyword evidence="2" id="KW-0663">Pyridoxal phosphate</keyword>
<dbReference type="EMBL" id="JACHFV010000002">
    <property type="protein sequence ID" value="MBB5293811.1"/>
    <property type="molecule type" value="Genomic_DNA"/>
</dbReference>
<dbReference type="SUPFAM" id="SSF53383">
    <property type="entry name" value="PLP-dependent transferases"/>
    <property type="match status" value="1"/>
</dbReference>
<dbReference type="GO" id="GO:0030170">
    <property type="term" value="F:pyridoxal phosphate binding"/>
    <property type="evidence" value="ECO:0007669"/>
    <property type="project" value="InterPro"/>
</dbReference>
<dbReference type="Proteomes" id="UP000536909">
    <property type="component" value="Unassembled WGS sequence"/>
</dbReference>
<keyword evidence="3" id="KW-0805">Transcription regulation</keyword>
<evidence type="ECO:0000256" key="3">
    <source>
        <dbReference type="ARBA" id="ARBA00023015"/>
    </source>
</evidence>
<evidence type="ECO:0000313" key="8">
    <source>
        <dbReference type="EMBL" id="TLK30824.1"/>
    </source>
</evidence>
<dbReference type="GO" id="GO:0003677">
    <property type="term" value="F:DNA binding"/>
    <property type="evidence" value="ECO:0007669"/>
    <property type="project" value="UniProtKB-KW"/>
</dbReference>
<dbReference type="Pfam" id="PF00392">
    <property type="entry name" value="GntR"/>
    <property type="match status" value="1"/>
</dbReference>
<dbReference type="PANTHER" id="PTHR46577:SF1">
    <property type="entry name" value="HTH-TYPE TRANSCRIPTIONAL REGULATORY PROTEIN GABR"/>
    <property type="match status" value="1"/>
</dbReference>
<accession>A0AAJ5F597</accession>
<sequence length="471" mass="50048">MTSGTESGRSRQRLLFDLKAWIGQEARPGERLPPVRELTRRYHTSPVTVSAVLAQLAREGLIVTRPGHGTFVAEAAIVPPSTDLAWQTVALSGRPISPGYVQDLFRPPQPDTLPLGSGYPDETIQPLPLLQTALGKASRRPGVWSRLPPEGLEALRAWFARELGEAYRASDVLIVPGGQAALSTALRALLPIGAPLLVESPTYYGVLAAAGAAGVQPVPVPADAEGVRPDLLELAFRSTGAKAVYLQPLYANPTGAVLALGRRAVVLAAAERAGAFVIEDDYARGLTLDGEAPPPLAVDGPGRVVYLRSLTKVSAPGLRIAALVARGPILTRLRHGRAIEDYFLAGPLQETALDLVTSRGWQRHLKDLQAALRERRAVMVGALRRHWPEARITLVPRGGYNVWVQLPEGTSDLDFVERAARAGVQVSAGSGFFPTEPGGAFVRLSYAGASPAVIEEGVGRLAFTAVGPQPG</sequence>
<feature type="domain" description="HTH gntR-type" evidence="6">
    <location>
        <begin position="8"/>
        <end position="75"/>
    </location>
</feature>